<evidence type="ECO:0000313" key="2">
    <source>
        <dbReference type="EMBL" id="OON78084.1"/>
    </source>
</evidence>
<keyword evidence="3" id="KW-1185">Reference proteome</keyword>
<dbReference type="Pfam" id="PF00583">
    <property type="entry name" value="Acetyltransf_1"/>
    <property type="match status" value="1"/>
</dbReference>
<dbReference type="STRING" id="83656.B1H18_17370"/>
<name>A0A1V4A8B0_9ACTN</name>
<dbReference type="PANTHER" id="PTHR43072:SF60">
    <property type="entry name" value="L-2,4-DIAMINOBUTYRIC ACID ACETYLTRANSFERASE"/>
    <property type="match status" value="1"/>
</dbReference>
<feature type="domain" description="N-acetyltransferase" evidence="1">
    <location>
        <begin position="1"/>
        <end position="143"/>
    </location>
</feature>
<dbReference type="PROSITE" id="PS51186">
    <property type="entry name" value="GNAT"/>
    <property type="match status" value="1"/>
</dbReference>
<sequence length="143" mass="15131">METSRIAAVLDLGNHVYDTTVKPYTGWSLTAIAAHLDSGSPVCLTALAGERLAGFVLGSMSFEQRGDWGHMEWIAVDPIHQGQGVAGRLVEACCEKLAEAGASSVVTDVAAENTASAKLMGRHGFTEGKAVSFYVREVEHPQG</sequence>
<proteinExistence type="predicted"/>
<dbReference type="CDD" id="cd04301">
    <property type="entry name" value="NAT_SF"/>
    <property type="match status" value="1"/>
</dbReference>
<dbReference type="SUPFAM" id="SSF55729">
    <property type="entry name" value="Acyl-CoA N-acyltransferases (Nat)"/>
    <property type="match status" value="1"/>
</dbReference>
<dbReference type="PANTHER" id="PTHR43072">
    <property type="entry name" value="N-ACETYLTRANSFERASE"/>
    <property type="match status" value="1"/>
</dbReference>
<dbReference type="AlphaFoldDB" id="A0A1V4A8B0"/>
<evidence type="ECO:0000313" key="3">
    <source>
        <dbReference type="Proteomes" id="UP000190539"/>
    </source>
</evidence>
<evidence type="ECO:0000259" key="1">
    <source>
        <dbReference type="PROSITE" id="PS51186"/>
    </source>
</evidence>
<accession>A0A1V4A8B0</accession>
<organism evidence="2 3">
    <name type="scientific">Streptomyces tsukubensis</name>
    <dbReference type="NCBI Taxonomy" id="83656"/>
    <lineage>
        <taxon>Bacteria</taxon>
        <taxon>Bacillati</taxon>
        <taxon>Actinomycetota</taxon>
        <taxon>Actinomycetes</taxon>
        <taxon>Kitasatosporales</taxon>
        <taxon>Streptomycetaceae</taxon>
        <taxon>Streptomyces</taxon>
    </lineage>
</organism>
<dbReference type="GO" id="GO:0016747">
    <property type="term" value="F:acyltransferase activity, transferring groups other than amino-acyl groups"/>
    <property type="evidence" value="ECO:0007669"/>
    <property type="project" value="InterPro"/>
</dbReference>
<dbReference type="InterPro" id="IPR000182">
    <property type="entry name" value="GNAT_dom"/>
</dbReference>
<protein>
    <submittedName>
        <fullName evidence="2">GNAT family N-acetyltransferase</fullName>
    </submittedName>
</protein>
<keyword evidence="2" id="KW-0808">Transferase</keyword>
<comment type="caution">
    <text evidence="2">The sequence shown here is derived from an EMBL/GenBank/DDBJ whole genome shotgun (WGS) entry which is preliminary data.</text>
</comment>
<dbReference type="InterPro" id="IPR016181">
    <property type="entry name" value="Acyl_CoA_acyltransferase"/>
</dbReference>
<gene>
    <name evidence="2" type="ORF">B1H18_17370</name>
</gene>
<dbReference type="Proteomes" id="UP000190539">
    <property type="component" value="Unassembled WGS sequence"/>
</dbReference>
<dbReference type="EMBL" id="MVFC01000013">
    <property type="protein sequence ID" value="OON78084.1"/>
    <property type="molecule type" value="Genomic_DNA"/>
</dbReference>
<reference evidence="2 3" key="1">
    <citation type="submission" date="2017-02" db="EMBL/GenBank/DDBJ databases">
        <title>Draft Genome Sequence of Streptomyces tsukubaensis F601, a Producer of the immunosuppressant tacrolimus FK506.</title>
        <authorList>
            <person name="Zong G."/>
            <person name="Zhong C."/>
            <person name="Fu J."/>
            <person name="Qin R."/>
            <person name="Cao G."/>
        </authorList>
    </citation>
    <scope>NUCLEOTIDE SEQUENCE [LARGE SCALE GENOMIC DNA]</scope>
    <source>
        <strain evidence="2 3">F601</strain>
    </source>
</reference>
<dbReference type="Gene3D" id="3.40.630.30">
    <property type="match status" value="1"/>
</dbReference>